<dbReference type="InterPro" id="IPR001683">
    <property type="entry name" value="PX_dom"/>
</dbReference>
<dbReference type="Proteomes" id="UP000030745">
    <property type="component" value="Unassembled WGS sequence"/>
</dbReference>
<accession>A0A067C753</accession>
<dbReference type="CDD" id="cd06093">
    <property type="entry name" value="PX_domain"/>
    <property type="match status" value="1"/>
</dbReference>
<feature type="domain" description="PX" evidence="2">
    <location>
        <begin position="9"/>
        <end position="129"/>
    </location>
</feature>
<feature type="compositionally biased region" description="Acidic residues" evidence="1">
    <location>
        <begin position="162"/>
        <end position="171"/>
    </location>
</feature>
<dbReference type="KEGG" id="spar:SPRG_09725"/>
<dbReference type="OrthoDB" id="271164at2759"/>
<sequence>MPYESFAGGAAKRVFAILNVTLDVDQDAYVYEVQISMPVYLPESDVKYHVYSVLRRFNDFKRLYEGVGDVDGLKLPEYGLWSVLRADDAAFLAQRKLGLETMLKTIEENATASRSGAFAEFLASPQMKLNGDVSFQQLTTTEDATKSRANSADRSSNATLVADDEATSSDP</sequence>
<evidence type="ECO:0000256" key="1">
    <source>
        <dbReference type="SAM" id="MobiDB-lite"/>
    </source>
</evidence>
<keyword evidence="4" id="KW-1185">Reference proteome</keyword>
<dbReference type="InterPro" id="IPR036871">
    <property type="entry name" value="PX_dom_sf"/>
</dbReference>
<dbReference type="GeneID" id="24131876"/>
<dbReference type="Gene3D" id="3.30.1520.10">
    <property type="entry name" value="Phox-like domain"/>
    <property type="match status" value="1"/>
</dbReference>
<proteinExistence type="predicted"/>
<dbReference type="RefSeq" id="XP_012204264.1">
    <property type="nucleotide sequence ID" value="XM_012348874.1"/>
</dbReference>
<dbReference type="AlphaFoldDB" id="A0A067C753"/>
<feature type="region of interest" description="Disordered" evidence="1">
    <location>
        <begin position="141"/>
        <end position="171"/>
    </location>
</feature>
<reference evidence="3 4" key="1">
    <citation type="journal article" date="2013" name="PLoS Genet.">
        <title>Distinctive expansion of potential virulence genes in the genome of the oomycete fish pathogen Saprolegnia parasitica.</title>
        <authorList>
            <person name="Jiang R.H."/>
            <person name="de Bruijn I."/>
            <person name="Haas B.J."/>
            <person name="Belmonte R."/>
            <person name="Lobach L."/>
            <person name="Christie J."/>
            <person name="van den Ackerveken G."/>
            <person name="Bottin A."/>
            <person name="Bulone V."/>
            <person name="Diaz-Moreno S.M."/>
            <person name="Dumas B."/>
            <person name="Fan L."/>
            <person name="Gaulin E."/>
            <person name="Govers F."/>
            <person name="Grenville-Briggs L.J."/>
            <person name="Horner N.R."/>
            <person name="Levin J.Z."/>
            <person name="Mammella M."/>
            <person name="Meijer H.J."/>
            <person name="Morris P."/>
            <person name="Nusbaum C."/>
            <person name="Oome S."/>
            <person name="Phillips A.J."/>
            <person name="van Rooyen D."/>
            <person name="Rzeszutek E."/>
            <person name="Saraiva M."/>
            <person name="Secombes C.J."/>
            <person name="Seidl M.F."/>
            <person name="Snel B."/>
            <person name="Stassen J.H."/>
            <person name="Sykes S."/>
            <person name="Tripathy S."/>
            <person name="van den Berg H."/>
            <person name="Vega-Arreguin J.C."/>
            <person name="Wawra S."/>
            <person name="Young S.K."/>
            <person name="Zeng Q."/>
            <person name="Dieguez-Uribeondo J."/>
            <person name="Russ C."/>
            <person name="Tyler B.M."/>
            <person name="van West P."/>
        </authorList>
    </citation>
    <scope>NUCLEOTIDE SEQUENCE [LARGE SCALE GENOMIC DNA]</scope>
    <source>
        <strain evidence="3 4">CBS 223.65</strain>
    </source>
</reference>
<name>A0A067C753_SAPPC</name>
<evidence type="ECO:0000313" key="3">
    <source>
        <dbReference type="EMBL" id="KDO24995.1"/>
    </source>
</evidence>
<organism evidence="3 4">
    <name type="scientific">Saprolegnia parasitica (strain CBS 223.65)</name>
    <dbReference type="NCBI Taxonomy" id="695850"/>
    <lineage>
        <taxon>Eukaryota</taxon>
        <taxon>Sar</taxon>
        <taxon>Stramenopiles</taxon>
        <taxon>Oomycota</taxon>
        <taxon>Saprolegniomycetes</taxon>
        <taxon>Saprolegniales</taxon>
        <taxon>Saprolegniaceae</taxon>
        <taxon>Saprolegnia</taxon>
    </lineage>
</organism>
<dbReference type="VEuPathDB" id="FungiDB:SPRG_09725"/>
<gene>
    <name evidence="3" type="ORF">SPRG_09725</name>
</gene>
<protein>
    <recommendedName>
        <fullName evidence="2">PX domain-containing protein</fullName>
    </recommendedName>
</protein>
<dbReference type="EMBL" id="KK583236">
    <property type="protein sequence ID" value="KDO24995.1"/>
    <property type="molecule type" value="Genomic_DNA"/>
</dbReference>
<dbReference type="GO" id="GO:0035091">
    <property type="term" value="F:phosphatidylinositol binding"/>
    <property type="evidence" value="ECO:0007669"/>
    <property type="project" value="InterPro"/>
</dbReference>
<evidence type="ECO:0000313" key="4">
    <source>
        <dbReference type="Proteomes" id="UP000030745"/>
    </source>
</evidence>
<dbReference type="PROSITE" id="PS50195">
    <property type="entry name" value="PX"/>
    <property type="match status" value="1"/>
</dbReference>
<dbReference type="SUPFAM" id="SSF64268">
    <property type="entry name" value="PX domain"/>
    <property type="match status" value="1"/>
</dbReference>
<evidence type="ECO:0000259" key="2">
    <source>
        <dbReference type="PROSITE" id="PS50195"/>
    </source>
</evidence>
<feature type="compositionally biased region" description="Low complexity" evidence="1">
    <location>
        <begin position="147"/>
        <end position="158"/>
    </location>
</feature>